<dbReference type="GO" id="GO:0004151">
    <property type="term" value="F:dihydroorotase activity"/>
    <property type="evidence" value="ECO:0007669"/>
    <property type="project" value="InterPro"/>
</dbReference>
<evidence type="ECO:0000256" key="1">
    <source>
        <dbReference type="ARBA" id="ARBA00022975"/>
    </source>
</evidence>
<feature type="domain" description="Dihydroorotase catalytic" evidence="2">
    <location>
        <begin position="50"/>
        <end position="233"/>
    </location>
</feature>
<dbReference type="CDD" id="cd01317">
    <property type="entry name" value="DHOase_IIa"/>
    <property type="match status" value="1"/>
</dbReference>
<keyword evidence="1" id="KW-0665">Pyrimidine biosynthesis</keyword>
<name>A0A2A2FBV0_9GAMM</name>
<evidence type="ECO:0000313" key="4">
    <source>
        <dbReference type="Proteomes" id="UP000218896"/>
    </source>
</evidence>
<dbReference type="SUPFAM" id="SSF51338">
    <property type="entry name" value="Composite domain of metallo-dependent hydrolases"/>
    <property type="match status" value="1"/>
</dbReference>
<evidence type="ECO:0000259" key="2">
    <source>
        <dbReference type="Pfam" id="PF12890"/>
    </source>
</evidence>
<dbReference type="OrthoDB" id="5687299at2"/>
<dbReference type="GO" id="GO:0004038">
    <property type="term" value="F:allantoinase activity"/>
    <property type="evidence" value="ECO:0007669"/>
    <property type="project" value="TreeGrafter"/>
</dbReference>
<gene>
    <name evidence="3" type="ORF">CK501_02790</name>
</gene>
<dbReference type="GO" id="GO:0046872">
    <property type="term" value="F:metal ion binding"/>
    <property type="evidence" value="ECO:0007669"/>
    <property type="project" value="InterPro"/>
</dbReference>
<protein>
    <submittedName>
        <fullName evidence="3">Dihydroorotase</fullName>
    </submittedName>
</protein>
<dbReference type="GO" id="GO:0006145">
    <property type="term" value="P:purine nucleobase catabolic process"/>
    <property type="evidence" value="ECO:0007669"/>
    <property type="project" value="TreeGrafter"/>
</dbReference>
<dbReference type="SUPFAM" id="SSF51556">
    <property type="entry name" value="Metallo-dependent hydrolases"/>
    <property type="match status" value="1"/>
</dbReference>
<dbReference type="Gene3D" id="2.30.40.10">
    <property type="entry name" value="Urease, subunit C, domain 1"/>
    <property type="match status" value="1"/>
</dbReference>
<sequence>MKWRVDNVHPVIDGEPAAEATSVLVVDGRITALGADLSGERVEREVDGAGQWLLPGLIDLNCHLPEPGSDRGGSIESETRAAARGGFTTVCTTPDTSPVNDSGAVTHLIRDVAARNGHTRVLPVGALTRGLEGERLSDMVGLTRAGCVALGNGGHATASSRVLRRCMAYAHTFDIRLFLQPENASLASDGCAHDGLVAARLGLPGIPEVAETTAVNELLMLAEETGANLHLGPLSCARSVALVRAAKEAGHSVTAEVGIAHLVATEAAIEGYNGTFHSRPPLRTEADRRALLEGVESGVIDAIVSQHRPSDKAAKLAPFPETQPGLSTVESTLSLGLERVAAGELSRGALLRSLTSGPARVLGLEAPAIAEDAVADLTLVAPEQHWTPAVRSLYSAGPHLPVMERELPGVVMLTAVDGRIRHEHGGDGS</sequence>
<dbReference type="Gene3D" id="3.20.20.140">
    <property type="entry name" value="Metal-dependent hydrolases"/>
    <property type="match status" value="1"/>
</dbReference>
<dbReference type="InterPro" id="IPR024403">
    <property type="entry name" value="DHOase_cat"/>
</dbReference>
<organism evidence="3 4">
    <name type="scientific">Halovibrio salipaludis</name>
    <dbReference type="NCBI Taxonomy" id="2032626"/>
    <lineage>
        <taxon>Bacteria</taxon>
        <taxon>Pseudomonadati</taxon>
        <taxon>Pseudomonadota</taxon>
        <taxon>Gammaproteobacteria</taxon>
        <taxon>Oceanospirillales</taxon>
        <taxon>Halomonadaceae</taxon>
        <taxon>Halovibrio</taxon>
    </lineage>
</organism>
<dbReference type="Proteomes" id="UP000218896">
    <property type="component" value="Unassembled WGS sequence"/>
</dbReference>
<comment type="caution">
    <text evidence="3">The sequence shown here is derived from an EMBL/GenBank/DDBJ whole genome shotgun (WGS) entry which is preliminary data.</text>
</comment>
<dbReference type="InterPro" id="IPR032466">
    <property type="entry name" value="Metal_Hydrolase"/>
</dbReference>
<dbReference type="EMBL" id="NSKD01000001">
    <property type="protein sequence ID" value="PAU82092.1"/>
    <property type="molecule type" value="Genomic_DNA"/>
</dbReference>
<dbReference type="GO" id="GO:0006221">
    <property type="term" value="P:pyrimidine nucleotide biosynthetic process"/>
    <property type="evidence" value="ECO:0007669"/>
    <property type="project" value="UniProtKB-KW"/>
</dbReference>
<dbReference type="PANTHER" id="PTHR43668:SF2">
    <property type="entry name" value="ALLANTOINASE"/>
    <property type="match status" value="1"/>
</dbReference>
<dbReference type="Pfam" id="PF12890">
    <property type="entry name" value="DHOase"/>
    <property type="match status" value="1"/>
</dbReference>
<accession>A0A2A2FBV0</accession>
<dbReference type="PANTHER" id="PTHR43668">
    <property type="entry name" value="ALLANTOINASE"/>
    <property type="match status" value="1"/>
</dbReference>
<dbReference type="InterPro" id="IPR050138">
    <property type="entry name" value="DHOase/Allantoinase_Hydrolase"/>
</dbReference>
<dbReference type="RefSeq" id="WP_095616189.1">
    <property type="nucleotide sequence ID" value="NZ_NSKD01000001.1"/>
</dbReference>
<dbReference type="InterPro" id="IPR011059">
    <property type="entry name" value="Metal-dep_hydrolase_composite"/>
</dbReference>
<dbReference type="InterPro" id="IPR004722">
    <property type="entry name" value="DHOase"/>
</dbReference>
<evidence type="ECO:0000313" key="3">
    <source>
        <dbReference type="EMBL" id="PAU82092.1"/>
    </source>
</evidence>
<reference evidence="3 4" key="1">
    <citation type="submission" date="2017-08" db="EMBL/GenBank/DDBJ databases">
        <title>Halovibrio sewagensis sp. nov., isolated from wastewater of high salinity.</title>
        <authorList>
            <person name="Dong X."/>
            <person name="Zhang G."/>
        </authorList>
    </citation>
    <scope>NUCLEOTIDE SEQUENCE [LARGE SCALE GENOMIC DNA]</scope>
    <source>
        <strain evidence="3 4">YL5-2</strain>
    </source>
</reference>
<keyword evidence="4" id="KW-1185">Reference proteome</keyword>
<proteinExistence type="predicted"/>
<dbReference type="GO" id="GO:0005737">
    <property type="term" value="C:cytoplasm"/>
    <property type="evidence" value="ECO:0007669"/>
    <property type="project" value="TreeGrafter"/>
</dbReference>
<dbReference type="AlphaFoldDB" id="A0A2A2FBV0"/>